<keyword evidence="5" id="KW-0448">Lipopolysaccharide biosynthesis</keyword>
<evidence type="ECO:0000256" key="6">
    <source>
        <dbReference type="ARBA" id="ARBA00022989"/>
    </source>
</evidence>
<organism evidence="10 11">
    <name type="scientific">Pseudobutyrivibrio xylanivorans</name>
    <dbReference type="NCBI Taxonomy" id="185007"/>
    <lineage>
        <taxon>Bacteria</taxon>
        <taxon>Bacillati</taxon>
        <taxon>Bacillota</taxon>
        <taxon>Clostridia</taxon>
        <taxon>Lachnospirales</taxon>
        <taxon>Lachnospiraceae</taxon>
        <taxon>Pseudobutyrivibrio</taxon>
    </lineage>
</organism>
<keyword evidence="6 8" id="KW-1133">Transmembrane helix</keyword>
<evidence type="ECO:0000256" key="4">
    <source>
        <dbReference type="ARBA" id="ARBA00022692"/>
    </source>
</evidence>
<dbReference type="InterPro" id="IPR029044">
    <property type="entry name" value="Nucleotide-diphossugar_trans"/>
</dbReference>
<evidence type="ECO:0000256" key="2">
    <source>
        <dbReference type="ARBA" id="ARBA00022676"/>
    </source>
</evidence>
<dbReference type="SUPFAM" id="SSF53448">
    <property type="entry name" value="Nucleotide-diphospho-sugar transferases"/>
    <property type="match status" value="1"/>
</dbReference>
<evidence type="ECO:0000313" key="10">
    <source>
        <dbReference type="EMBL" id="SCZ81243.1"/>
    </source>
</evidence>
<dbReference type="Gene3D" id="3.90.550.10">
    <property type="entry name" value="Spore Coat Polysaccharide Biosynthesis Protein SpsA, Chain A"/>
    <property type="match status" value="1"/>
</dbReference>
<keyword evidence="1" id="KW-1003">Cell membrane</keyword>
<evidence type="ECO:0000313" key="11">
    <source>
        <dbReference type="Proteomes" id="UP000199428"/>
    </source>
</evidence>
<feature type="transmembrane region" description="Helical" evidence="8">
    <location>
        <begin position="261"/>
        <end position="282"/>
    </location>
</feature>
<protein>
    <submittedName>
        <fullName evidence="10">Undecaprenyl-phosphate 4-deoxy-4-formamido-L-arabinose transferase</fullName>
    </submittedName>
</protein>
<reference evidence="10 11" key="1">
    <citation type="submission" date="2016-10" db="EMBL/GenBank/DDBJ databases">
        <authorList>
            <person name="de Groot N.N."/>
        </authorList>
    </citation>
    <scope>NUCLEOTIDE SEQUENCE [LARGE SCALE GENOMIC DNA]</scope>
    <source>
        <strain evidence="10 11">DSM 10317</strain>
    </source>
</reference>
<dbReference type="PANTHER" id="PTHR48090:SF3">
    <property type="entry name" value="UNDECAPRENYL-PHOSPHATE 4-DEOXY-4-FORMAMIDO-L-ARABINOSE TRANSFERASE"/>
    <property type="match status" value="1"/>
</dbReference>
<keyword evidence="3 10" id="KW-0808">Transferase</keyword>
<dbReference type="InterPro" id="IPR050256">
    <property type="entry name" value="Glycosyltransferase_2"/>
</dbReference>
<dbReference type="Pfam" id="PF00535">
    <property type="entry name" value="Glycos_transf_2"/>
    <property type="match status" value="1"/>
</dbReference>
<evidence type="ECO:0000256" key="8">
    <source>
        <dbReference type="SAM" id="Phobius"/>
    </source>
</evidence>
<evidence type="ECO:0000256" key="3">
    <source>
        <dbReference type="ARBA" id="ARBA00022679"/>
    </source>
</evidence>
<evidence type="ECO:0000256" key="7">
    <source>
        <dbReference type="ARBA" id="ARBA00023136"/>
    </source>
</evidence>
<keyword evidence="2" id="KW-0328">Glycosyltransferase</keyword>
<dbReference type="GO" id="GO:0009103">
    <property type="term" value="P:lipopolysaccharide biosynthetic process"/>
    <property type="evidence" value="ECO:0007669"/>
    <property type="project" value="UniProtKB-KW"/>
</dbReference>
<dbReference type="Proteomes" id="UP000199428">
    <property type="component" value="Unassembled WGS sequence"/>
</dbReference>
<gene>
    <name evidence="10" type="ORF">SAMN02910350_02709</name>
</gene>
<dbReference type="InterPro" id="IPR001173">
    <property type="entry name" value="Glyco_trans_2-like"/>
</dbReference>
<keyword evidence="7 8" id="KW-0472">Membrane</keyword>
<keyword evidence="4 8" id="KW-0812">Transmembrane</keyword>
<proteinExistence type="predicted"/>
<dbReference type="AlphaFoldDB" id="A0A1G5S4J4"/>
<sequence length="318" mass="35872">MKISYVIPCYRSEKTLEAVIDEIKSTMLELDKYTYEIILVNDCSLDNTFEVIRKLCSENKNIIGINLAKNFGQHAALMAGFNYVSGDIIVCLDDDGQTPANEVGKLLSKLDEGYDVVYAKYEHKMHSSFRNFGSYLNNKMTEKMLFKPKELYIGSYFVARRFIIDEVVKYTGAYPYIMGLILRTTRNICNVNVNHRERAVGTSGYTLSKLIALWVNGFTSFSIIPLRISSYTGLSVAIIGFIYALIVIFKKILNPEIVIGWSSTIAILLILGGVILLMLGLIGEYVGRIFISINNSPQYVIKGMINYAEDNTDHQTSF</sequence>
<dbReference type="EMBL" id="FMWK01000019">
    <property type="protein sequence ID" value="SCZ81243.1"/>
    <property type="molecule type" value="Genomic_DNA"/>
</dbReference>
<feature type="domain" description="Glycosyltransferase 2-like" evidence="9">
    <location>
        <begin position="4"/>
        <end position="167"/>
    </location>
</feature>
<evidence type="ECO:0000259" key="9">
    <source>
        <dbReference type="Pfam" id="PF00535"/>
    </source>
</evidence>
<dbReference type="GO" id="GO:0005886">
    <property type="term" value="C:plasma membrane"/>
    <property type="evidence" value="ECO:0007669"/>
    <property type="project" value="TreeGrafter"/>
</dbReference>
<feature type="transmembrane region" description="Helical" evidence="8">
    <location>
        <begin position="228"/>
        <end position="249"/>
    </location>
</feature>
<accession>A0A1G5S4J4</accession>
<evidence type="ECO:0000256" key="1">
    <source>
        <dbReference type="ARBA" id="ARBA00022475"/>
    </source>
</evidence>
<dbReference type="GO" id="GO:0099621">
    <property type="term" value="F:undecaprenyl-phosphate 4-deoxy-4-formamido-L-arabinose transferase activity"/>
    <property type="evidence" value="ECO:0007669"/>
    <property type="project" value="TreeGrafter"/>
</dbReference>
<evidence type="ECO:0000256" key="5">
    <source>
        <dbReference type="ARBA" id="ARBA00022985"/>
    </source>
</evidence>
<dbReference type="CDD" id="cd04187">
    <property type="entry name" value="DPM1_like_bac"/>
    <property type="match status" value="1"/>
</dbReference>
<name>A0A1G5S4J4_PSEXY</name>
<dbReference type="RefSeq" id="WP_090164100.1">
    <property type="nucleotide sequence ID" value="NZ_FMWK01000019.1"/>
</dbReference>
<dbReference type="PANTHER" id="PTHR48090">
    <property type="entry name" value="UNDECAPRENYL-PHOSPHATE 4-DEOXY-4-FORMAMIDO-L-ARABINOSE TRANSFERASE-RELATED"/>
    <property type="match status" value="1"/>
</dbReference>